<evidence type="ECO:0000259" key="2">
    <source>
        <dbReference type="Pfam" id="PF00078"/>
    </source>
</evidence>
<feature type="domain" description="Reverse transcriptase/retrotransposon-derived protein RNase H-like" evidence="3">
    <location>
        <begin position="154"/>
        <end position="231"/>
    </location>
</feature>
<dbReference type="Gene3D" id="3.10.10.10">
    <property type="entry name" value="HIV Type 1 Reverse Transcriptase, subunit A, domain 1"/>
    <property type="match status" value="1"/>
</dbReference>
<dbReference type="OrthoDB" id="415724at2759"/>
<dbReference type="PANTHER" id="PTHR37984">
    <property type="entry name" value="PROTEIN CBG26694"/>
    <property type="match status" value="1"/>
</dbReference>
<dbReference type="AlphaFoldDB" id="A0A371GN83"/>
<evidence type="ECO:0000313" key="4">
    <source>
        <dbReference type="EMBL" id="RDX92007.1"/>
    </source>
</evidence>
<reference evidence="4" key="1">
    <citation type="submission" date="2018-05" db="EMBL/GenBank/DDBJ databases">
        <title>Draft genome of Mucuna pruriens seed.</title>
        <authorList>
            <person name="Nnadi N.E."/>
            <person name="Vos R."/>
            <person name="Hasami M.H."/>
            <person name="Devisetty U.K."/>
            <person name="Aguiy J.C."/>
        </authorList>
    </citation>
    <scope>NUCLEOTIDE SEQUENCE [LARGE SCALE GENOMIC DNA]</scope>
    <source>
        <strain evidence="4">JCA_2017</strain>
    </source>
</reference>
<name>A0A371GN83_MUCPR</name>
<keyword evidence="5" id="KW-1185">Reference proteome</keyword>
<dbReference type="Pfam" id="PF00078">
    <property type="entry name" value="RVT_1"/>
    <property type="match status" value="1"/>
</dbReference>
<feature type="domain" description="Reverse transcriptase" evidence="2">
    <location>
        <begin position="7"/>
        <end position="134"/>
    </location>
</feature>
<protein>
    <submittedName>
        <fullName evidence="4">Retrovirus-related Pol polyprotein</fullName>
    </submittedName>
</protein>
<dbReference type="InterPro" id="IPR000477">
    <property type="entry name" value="RT_dom"/>
</dbReference>
<dbReference type="Pfam" id="PF17919">
    <property type="entry name" value="RT_RNaseH_2"/>
    <property type="match status" value="1"/>
</dbReference>
<dbReference type="GO" id="GO:0003824">
    <property type="term" value="F:catalytic activity"/>
    <property type="evidence" value="ECO:0007669"/>
    <property type="project" value="UniProtKB-KW"/>
</dbReference>
<comment type="caution">
    <text evidence="4">The sequence shown here is derived from an EMBL/GenBank/DDBJ whole genome shotgun (WGS) entry which is preliminary data.</text>
</comment>
<dbReference type="InterPro" id="IPR050951">
    <property type="entry name" value="Retrovirus_Pol_polyprotein"/>
</dbReference>
<dbReference type="Gene3D" id="3.30.70.270">
    <property type="match status" value="1"/>
</dbReference>
<evidence type="ECO:0000313" key="5">
    <source>
        <dbReference type="Proteomes" id="UP000257109"/>
    </source>
</evidence>
<dbReference type="InterPro" id="IPR043502">
    <property type="entry name" value="DNA/RNA_pol_sf"/>
</dbReference>
<evidence type="ECO:0000256" key="1">
    <source>
        <dbReference type="ARBA" id="ARBA00023268"/>
    </source>
</evidence>
<dbReference type="SUPFAM" id="SSF56672">
    <property type="entry name" value="DNA/RNA polymerases"/>
    <property type="match status" value="1"/>
</dbReference>
<dbReference type="EMBL" id="QJKJ01004972">
    <property type="protein sequence ID" value="RDX92007.1"/>
    <property type="molecule type" value="Genomic_DNA"/>
</dbReference>
<evidence type="ECO:0000259" key="3">
    <source>
        <dbReference type="Pfam" id="PF17919"/>
    </source>
</evidence>
<organism evidence="4 5">
    <name type="scientific">Mucuna pruriens</name>
    <name type="common">Velvet bean</name>
    <name type="synonym">Dolichos pruriens</name>
    <dbReference type="NCBI Taxonomy" id="157652"/>
    <lineage>
        <taxon>Eukaryota</taxon>
        <taxon>Viridiplantae</taxon>
        <taxon>Streptophyta</taxon>
        <taxon>Embryophyta</taxon>
        <taxon>Tracheophyta</taxon>
        <taxon>Spermatophyta</taxon>
        <taxon>Magnoliopsida</taxon>
        <taxon>eudicotyledons</taxon>
        <taxon>Gunneridae</taxon>
        <taxon>Pentapetalae</taxon>
        <taxon>rosids</taxon>
        <taxon>fabids</taxon>
        <taxon>Fabales</taxon>
        <taxon>Fabaceae</taxon>
        <taxon>Papilionoideae</taxon>
        <taxon>50 kb inversion clade</taxon>
        <taxon>NPAAA clade</taxon>
        <taxon>indigoferoid/millettioid clade</taxon>
        <taxon>Phaseoleae</taxon>
        <taxon>Mucuna</taxon>
    </lineage>
</organism>
<gene>
    <name evidence="4" type="primary">pol</name>
    <name evidence="4" type="ORF">CR513_25919</name>
</gene>
<feature type="non-terminal residue" evidence="4">
    <location>
        <position position="1"/>
    </location>
</feature>
<dbReference type="InterPro" id="IPR043128">
    <property type="entry name" value="Rev_trsase/Diguanyl_cyclase"/>
</dbReference>
<dbReference type="InterPro" id="IPR041577">
    <property type="entry name" value="RT_RNaseH_2"/>
</dbReference>
<accession>A0A371GN83</accession>
<sequence>MYIDNWAINKIIIKYRYHIPMLDYMLDELYSFYVFSRIDLKSKYNLICMKEGDEWKITFKTKYGLYEWLVMSFGLTNTPSTFKRLMNHVLRSFIGKFLVVYFDDILIYSKTLDEHVEHLHVVHNVLRENKLFVKNFSFIVPLNELVKKNVVFKWNNMHEKAFNFLKDNLTNAHLLCLPNFDKAFEIECNASSVEIGVEFKPIVYFSDKLSGITLDYPTYDKELYPLVRTFVKSLKSQGKFQKRHVKWLELIEMFPYVIKYKNGKENIAACALCRRYALLTYLYDGFLFNKNILYVPIFSLHEMLVRESHDGELMGHFGVKKHSKNYE</sequence>
<dbReference type="PANTHER" id="PTHR37984:SF5">
    <property type="entry name" value="PROTEIN NYNRIN-LIKE"/>
    <property type="match status" value="1"/>
</dbReference>
<keyword evidence="1" id="KW-0511">Multifunctional enzyme</keyword>
<proteinExistence type="predicted"/>
<dbReference type="CDD" id="cd01647">
    <property type="entry name" value="RT_LTR"/>
    <property type="match status" value="1"/>
</dbReference>
<dbReference type="Proteomes" id="UP000257109">
    <property type="component" value="Unassembled WGS sequence"/>
</dbReference>